<evidence type="ECO:0000313" key="2">
    <source>
        <dbReference type="Proteomes" id="UP000017938"/>
    </source>
</evidence>
<protein>
    <submittedName>
        <fullName evidence="1">Uncharacterized protein</fullName>
    </submittedName>
</protein>
<evidence type="ECO:0000313" key="1">
    <source>
        <dbReference type="EMBL" id="CDC77182.1"/>
    </source>
</evidence>
<organism evidence="1 2">
    <name type="scientific">Candidatus Colimorpha enterica</name>
    <dbReference type="NCBI Taxonomy" id="3083063"/>
    <lineage>
        <taxon>Bacteria</taxon>
        <taxon>Pseudomonadati</taxon>
        <taxon>Bacteroidota</taxon>
        <taxon>Bacteroidia</taxon>
        <taxon>Bacteroidales</taxon>
        <taxon>Candidatus Colimorpha</taxon>
    </lineage>
</organism>
<dbReference type="STRING" id="1263015.BN580_00324"/>
<accession>R6V315</accession>
<comment type="caution">
    <text evidence="1">The sequence shown here is derived from an EMBL/GenBank/DDBJ whole genome shotgun (WGS) entry which is preliminary data.</text>
</comment>
<name>R6V315_9BACT</name>
<proteinExistence type="predicted"/>
<sequence length="99" mass="11582">MKEYSNAFKKDYRYSKLIEIFNTGVVYYGCHELEFVRSVREKYGLNIVTSDFSTYHRQFSVKAYFDFDNPEGLGKKLMEETDKCSVGGWSVDSDIFSPK</sequence>
<dbReference type="AlphaFoldDB" id="R6V315"/>
<dbReference type="Proteomes" id="UP000017938">
    <property type="component" value="Unassembled WGS sequence"/>
</dbReference>
<dbReference type="EMBL" id="CBFW010000421">
    <property type="protein sequence ID" value="CDC77182.1"/>
    <property type="molecule type" value="Genomic_DNA"/>
</dbReference>
<reference evidence="1" key="1">
    <citation type="submission" date="2012-11" db="EMBL/GenBank/DDBJ databases">
        <title>Dependencies among metagenomic species, viruses, plasmids and units of genetic variation.</title>
        <authorList>
            <person name="Nielsen H.B."/>
            <person name="Almeida M."/>
            <person name="Juncker A.S."/>
            <person name="Rasmussen S."/>
            <person name="Li J."/>
            <person name="Sunagawa S."/>
            <person name="Plichta D."/>
            <person name="Gautier L."/>
            <person name="Le Chatelier E."/>
            <person name="Peletier E."/>
            <person name="Bonde I."/>
            <person name="Nielsen T."/>
            <person name="Manichanh C."/>
            <person name="Arumugam M."/>
            <person name="Batto J."/>
            <person name="Santos M.B.Q.D."/>
            <person name="Blom N."/>
            <person name="Borruel N."/>
            <person name="Burgdorf K.S."/>
            <person name="Boumezbeur F."/>
            <person name="Casellas F."/>
            <person name="Dore J."/>
            <person name="Guarner F."/>
            <person name="Hansen T."/>
            <person name="Hildebrand F."/>
            <person name="Kaas R.S."/>
            <person name="Kennedy S."/>
            <person name="Kristiansen K."/>
            <person name="Kultima J.R."/>
            <person name="Leonard P."/>
            <person name="Levenez F."/>
            <person name="Lund O."/>
            <person name="Moumen B."/>
            <person name="Le Paslier D."/>
            <person name="Pons N."/>
            <person name="Pedersen O."/>
            <person name="Prifti E."/>
            <person name="Qin J."/>
            <person name="Raes J."/>
            <person name="Tap J."/>
            <person name="Tims S."/>
            <person name="Ussery D.W."/>
            <person name="Yamada T."/>
            <person name="MetaHit consortium"/>
            <person name="Renault P."/>
            <person name="Sicheritz-Ponten T."/>
            <person name="Bork P."/>
            <person name="Wang J."/>
            <person name="Brunak S."/>
            <person name="Ehrlich S.D."/>
        </authorList>
    </citation>
    <scope>NUCLEOTIDE SEQUENCE [LARGE SCALE GENOMIC DNA]</scope>
</reference>
<gene>
    <name evidence="1" type="ORF">BN580_00324</name>
</gene>